<dbReference type="Proteomes" id="UP000887566">
    <property type="component" value="Unplaced"/>
</dbReference>
<keyword evidence="2" id="KW-1185">Reference proteome</keyword>
<sequence length="209" mass="22730">MGRGRTCTTGRHQLIDIGTDCDIEKYVSDGVDGGRSTCNKNAIAADSNANSAPTEQVAQEVVAVRALLLVSAASCGKNIALNYGTPSALRRTSLPYNRRVWSDAVIHFHPTDIAAPGQPTDRTTRRRRVTRPSSRTRGAFAPPAAFYESSPREHLPLHRRRRPHAVELGHLLAGVGDCLVWRKLVPSVIVICGRTGAIRPRGRLIRSPA</sequence>
<name>A0A914WWJ4_9BILA</name>
<evidence type="ECO:0000313" key="2">
    <source>
        <dbReference type="Proteomes" id="UP000887566"/>
    </source>
</evidence>
<organism evidence="2 3">
    <name type="scientific">Plectus sambesii</name>
    <dbReference type="NCBI Taxonomy" id="2011161"/>
    <lineage>
        <taxon>Eukaryota</taxon>
        <taxon>Metazoa</taxon>
        <taxon>Ecdysozoa</taxon>
        <taxon>Nematoda</taxon>
        <taxon>Chromadorea</taxon>
        <taxon>Plectida</taxon>
        <taxon>Plectina</taxon>
        <taxon>Plectoidea</taxon>
        <taxon>Plectidae</taxon>
        <taxon>Plectus</taxon>
    </lineage>
</organism>
<evidence type="ECO:0000313" key="3">
    <source>
        <dbReference type="WBParaSite" id="PSAMB.scaffold551size62451.g7002.t1"/>
    </source>
</evidence>
<reference evidence="3" key="1">
    <citation type="submission" date="2022-11" db="UniProtKB">
        <authorList>
            <consortium name="WormBaseParasite"/>
        </authorList>
    </citation>
    <scope>IDENTIFICATION</scope>
</reference>
<protein>
    <submittedName>
        <fullName evidence="3">Uncharacterized protein</fullName>
    </submittedName>
</protein>
<evidence type="ECO:0000256" key="1">
    <source>
        <dbReference type="SAM" id="MobiDB-lite"/>
    </source>
</evidence>
<accession>A0A914WWJ4</accession>
<proteinExistence type="predicted"/>
<dbReference type="AlphaFoldDB" id="A0A914WWJ4"/>
<feature type="region of interest" description="Disordered" evidence="1">
    <location>
        <begin position="112"/>
        <end position="135"/>
    </location>
</feature>
<dbReference type="WBParaSite" id="PSAMB.scaffold551size62451.g7002.t1">
    <property type="protein sequence ID" value="PSAMB.scaffold551size62451.g7002.t1"/>
    <property type="gene ID" value="PSAMB.scaffold551size62451.g7002"/>
</dbReference>